<feature type="region of interest" description="Disordered" evidence="1">
    <location>
        <begin position="243"/>
        <end position="352"/>
    </location>
</feature>
<dbReference type="Proteomes" id="UP000654075">
    <property type="component" value="Unassembled WGS sequence"/>
</dbReference>
<evidence type="ECO:0000256" key="1">
    <source>
        <dbReference type="SAM" id="MobiDB-lite"/>
    </source>
</evidence>
<dbReference type="AlphaFoldDB" id="A0A813E7F2"/>
<feature type="compositionally biased region" description="Basic residues" evidence="1">
    <location>
        <begin position="259"/>
        <end position="273"/>
    </location>
</feature>
<feature type="compositionally biased region" description="Low complexity" evidence="1">
    <location>
        <begin position="101"/>
        <end position="117"/>
    </location>
</feature>
<feature type="compositionally biased region" description="Low complexity" evidence="1">
    <location>
        <begin position="25"/>
        <end position="35"/>
    </location>
</feature>
<gene>
    <name evidence="2" type="ORF">PGLA1383_LOCUS14614</name>
</gene>
<comment type="caution">
    <text evidence="2">The sequence shown here is derived from an EMBL/GenBank/DDBJ whole genome shotgun (WGS) entry which is preliminary data.</text>
</comment>
<sequence length="352" mass="36877">HPWEIPASASSHPPSSAGGRPGEIPATASSHPPSSAGGGRPREIPASGSSRPPSSARGGRPLESPASASSRPPSSAGGGASADRFSAFPLRKEVQRTAFLASASSRPPSSAEGGASADHISGRPREIPASASSRPHSSAGGRGAASATQSDTDALRALGAAAAAAAVADAAASDAAAVVDEELARTRRAASKHGEVKQFQQAYERLTQALKLSLKYLEGLPAGSELRRRAVQALSDAETLRSQLEAAKTQQPDLGSHSLRQRQHRSRSRHQSRGRAERAGSREAASHSRYRHDQGGSSTGHGASLRPETGRLEEWRSRSRLAVHSERGRSRSPHRTYGDVRLRPRQALDRHA</sequence>
<accession>A0A813E7F2</accession>
<feature type="non-terminal residue" evidence="2">
    <location>
        <position position="352"/>
    </location>
</feature>
<evidence type="ECO:0000313" key="3">
    <source>
        <dbReference type="Proteomes" id="UP000654075"/>
    </source>
</evidence>
<feature type="compositionally biased region" description="Basic and acidic residues" evidence="1">
    <location>
        <begin position="308"/>
        <end position="329"/>
    </location>
</feature>
<feature type="compositionally biased region" description="Low complexity" evidence="1">
    <location>
        <begin position="128"/>
        <end position="147"/>
    </location>
</feature>
<name>A0A813E7F2_POLGL</name>
<reference evidence="2" key="1">
    <citation type="submission" date="2021-02" db="EMBL/GenBank/DDBJ databases">
        <authorList>
            <person name="Dougan E. K."/>
            <person name="Rhodes N."/>
            <person name="Thang M."/>
            <person name="Chan C."/>
        </authorList>
    </citation>
    <scope>NUCLEOTIDE SEQUENCE</scope>
</reference>
<feature type="compositionally biased region" description="Low complexity" evidence="1">
    <location>
        <begin position="45"/>
        <end position="75"/>
    </location>
</feature>
<organism evidence="2 3">
    <name type="scientific">Polarella glacialis</name>
    <name type="common">Dinoflagellate</name>
    <dbReference type="NCBI Taxonomy" id="89957"/>
    <lineage>
        <taxon>Eukaryota</taxon>
        <taxon>Sar</taxon>
        <taxon>Alveolata</taxon>
        <taxon>Dinophyceae</taxon>
        <taxon>Suessiales</taxon>
        <taxon>Suessiaceae</taxon>
        <taxon>Polarella</taxon>
    </lineage>
</organism>
<feature type="compositionally biased region" description="Basic and acidic residues" evidence="1">
    <location>
        <begin position="336"/>
        <end position="352"/>
    </location>
</feature>
<proteinExistence type="predicted"/>
<feature type="compositionally biased region" description="Basic and acidic residues" evidence="1">
    <location>
        <begin position="274"/>
        <end position="294"/>
    </location>
</feature>
<evidence type="ECO:0000313" key="2">
    <source>
        <dbReference type="EMBL" id="CAE8596145.1"/>
    </source>
</evidence>
<feature type="region of interest" description="Disordered" evidence="1">
    <location>
        <begin position="1"/>
        <end position="150"/>
    </location>
</feature>
<feature type="compositionally biased region" description="Low complexity" evidence="1">
    <location>
        <begin position="1"/>
        <end position="17"/>
    </location>
</feature>
<dbReference type="EMBL" id="CAJNNV010008372">
    <property type="protein sequence ID" value="CAE8596145.1"/>
    <property type="molecule type" value="Genomic_DNA"/>
</dbReference>
<protein>
    <submittedName>
        <fullName evidence="2">Uncharacterized protein</fullName>
    </submittedName>
</protein>
<keyword evidence="3" id="KW-1185">Reference proteome</keyword>